<accession>A0A319C9F3</accession>
<protein>
    <submittedName>
        <fullName evidence="1">Uncharacterized protein</fullName>
    </submittedName>
</protein>
<evidence type="ECO:0000313" key="2">
    <source>
        <dbReference type="Proteomes" id="UP000248405"/>
    </source>
</evidence>
<dbReference type="GeneID" id="37212958"/>
<dbReference type="EMBL" id="KZ821639">
    <property type="protein sequence ID" value="PYH65312.1"/>
    <property type="molecule type" value="Genomic_DNA"/>
</dbReference>
<dbReference type="Proteomes" id="UP000248405">
    <property type="component" value="Unassembled WGS sequence"/>
</dbReference>
<reference evidence="1" key="1">
    <citation type="submission" date="2016-12" db="EMBL/GenBank/DDBJ databases">
        <title>The genomes of Aspergillus section Nigri reveals drivers in fungal speciation.</title>
        <authorList>
            <consortium name="DOE Joint Genome Institute"/>
            <person name="Vesth T.C."/>
            <person name="Nybo J."/>
            <person name="Theobald S."/>
            <person name="Brandl J."/>
            <person name="Frisvad J.C."/>
            <person name="Nielsen K.F."/>
            <person name="Lyhne E.K."/>
            <person name="Kogle M.E."/>
            <person name="Kuo A."/>
            <person name="Riley R."/>
            <person name="Clum A."/>
            <person name="Nolan M."/>
            <person name="Lipzen A."/>
            <person name="Salamov A."/>
            <person name="Henrissat B."/>
            <person name="Wiebenga A."/>
            <person name="De Vries R.P."/>
            <person name="Grigoriev I.V."/>
            <person name="Mortensen U.H."/>
            <person name="Andersen M.R."/>
            <person name="Baker S.E."/>
        </authorList>
    </citation>
    <scope>NUCLEOTIDE SEQUENCE [LARGE SCALE GENOMIC DNA]</scope>
    <source>
        <strain evidence="1">CBS 113365</strain>
    </source>
</reference>
<name>A0A319C9F3_ASPVC</name>
<dbReference type="RefSeq" id="XP_025559106.1">
    <property type="nucleotide sequence ID" value="XM_025708366.1"/>
</dbReference>
<gene>
    <name evidence="1" type="ORF">BO88DRAFT_418818</name>
</gene>
<dbReference type="AlphaFoldDB" id="A0A319C9F3"/>
<organism evidence="1 2">
    <name type="scientific">Aspergillus vadensis (strain CBS 113365 / IMI 142717 / IBT 24658)</name>
    <dbReference type="NCBI Taxonomy" id="1448311"/>
    <lineage>
        <taxon>Eukaryota</taxon>
        <taxon>Fungi</taxon>
        <taxon>Dikarya</taxon>
        <taxon>Ascomycota</taxon>
        <taxon>Pezizomycotina</taxon>
        <taxon>Eurotiomycetes</taxon>
        <taxon>Eurotiomycetidae</taxon>
        <taxon>Eurotiales</taxon>
        <taxon>Aspergillaceae</taxon>
        <taxon>Aspergillus</taxon>
        <taxon>Aspergillus subgen. Circumdati</taxon>
    </lineage>
</organism>
<evidence type="ECO:0000313" key="1">
    <source>
        <dbReference type="EMBL" id="PYH65312.1"/>
    </source>
</evidence>
<sequence>MAIFQTITIYFLTWSTYFGGPTRAKLERSRRCDALEDAGMVVPEGVYRVKGHMEGLPCLYSIQTDHLTILLHYLPEPTGLRISNHDLNMRGLSPLYKLVMNGRDATNTNIEGVSVEFVLATAVWSGLYPLRSFEWQNGHDLDVISYDTEFAIARNPDLIIHNNISRLMVYGVREKLADLFTVFRLSIDADLHNFMQMWTSRPRGCRDQGISTDSYCWDSLR</sequence>
<proteinExistence type="predicted"/>
<keyword evidence="2" id="KW-1185">Reference proteome</keyword>